<comment type="caution">
    <text evidence="2">The sequence shown here is derived from an EMBL/GenBank/DDBJ whole genome shotgun (WGS) entry which is preliminary data.</text>
</comment>
<dbReference type="EC" id="2.3.-.-" evidence="2"/>
<dbReference type="RefSeq" id="WP_209749923.1">
    <property type="nucleotide sequence ID" value="NZ_JBHSMH010000055.1"/>
</dbReference>
<gene>
    <name evidence="2" type="ORF">ACFPPD_16460</name>
</gene>
<accession>A0ABW0LWQ7</accession>
<dbReference type="InterPro" id="IPR000182">
    <property type="entry name" value="GNAT_dom"/>
</dbReference>
<keyword evidence="2" id="KW-0012">Acyltransferase</keyword>
<feature type="domain" description="N-acetyltransferase" evidence="1">
    <location>
        <begin position="137"/>
        <end position="271"/>
    </location>
</feature>
<sequence length="271" mass="29613">MDQRIEPSETIESMLRKAMQDHYLSYLESLSLPEFSVETVDGATMLSSAFVTALSNRVLKTRTSEESLPALLANVVGRYRSRNVPFMWTAWPADLPTSLPERLKEHGFSGSAALRGMALETGRPRTGEEPPLPEGFSIERVDTREDMMTFASVAQAGYGFDEEATKGIFHLLSPLVAEGDKGSNFVGRMNGMAVATSSLIRVGDVAGIYYVSTLPEARGLGAGIAVTRRAIAEAEALGCRWTILHASDMGYPLYAKLGFFDIGVMERFTLK</sequence>
<dbReference type="Gene3D" id="3.40.630.30">
    <property type="match status" value="1"/>
</dbReference>
<dbReference type="Pfam" id="PF13480">
    <property type="entry name" value="Acetyltransf_6"/>
    <property type="match status" value="1"/>
</dbReference>
<dbReference type="InterPro" id="IPR038740">
    <property type="entry name" value="BioF2-like_GNAT_dom"/>
</dbReference>
<evidence type="ECO:0000313" key="3">
    <source>
        <dbReference type="Proteomes" id="UP001596105"/>
    </source>
</evidence>
<keyword evidence="2" id="KW-0808">Transferase</keyword>
<proteinExistence type="predicted"/>
<evidence type="ECO:0000313" key="2">
    <source>
        <dbReference type="EMBL" id="MFC5470300.1"/>
    </source>
</evidence>
<reference evidence="3" key="1">
    <citation type="journal article" date="2019" name="Int. J. Syst. Evol. Microbiol.">
        <title>The Global Catalogue of Microorganisms (GCM) 10K type strain sequencing project: providing services to taxonomists for standard genome sequencing and annotation.</title>
        <authorList>
            <consortium name="The Broad Institute Genomics Platform"/>
            <consortium name="The Broad Institute Genome Sequencing Center for Infectious Disease"/>
            <person name="Wu L."/>
            <person name="Ma J."/>
        </authorList>
    </citation>
    <scope>NUCLEOTIDE SEQUENCE [LARGE SCALE GENOMIC DNA]</scope>
    <source>
        <strain evidence="3">CCUG 57113</strain>
    </source>
</reference>
<keyword evidence="3" id="KW-1185">Reference proteome</keyword>
<dbReference type="GO" id="GO:0016746">
    <property type="term" value="F:acyltransferase activity"/>
    <property type="evidence" value="ECO:0007669"/>
    <property type="project" value="UniProtKB-KW"/>
</dbReference>
<evidence type="ECO:0000259" key="1">
    <source>
        <dbReference type="PROSITE" id="PS51186"/>
    </source>
</evidence>
<name>A0ABW0LWQ7_9BACL</name>
<organism evidence="2 3">
    <name type="scientific">Cohnella suwonensis</name>
    <dbReference type="NCBI Taxonomy" id="696072"/>
    <lineage>
        <taxon>Bacteria</taxon>
        <taxon>Bacillati</taxon>
        <taxon>Bacillota</taxon>
        <taxon>Bacilli</taxon>
        <taxon>Bacillales</taxon>
        <taxon>Paenibacillaceae</taxon>
        <taxon>Cohnella</taxon>
    </lineage>
</organism>
<dbReference type="SUPFAM" id="SSF55729">
    <property type="entry name" value="Acyl-CoA N-acyltransferases (Nat)"/>
    <property type="match status" value="1"/>
</dbReference>
<dbReference type="PROSITE" id="PS51186">
    <property type="entry name" value="GNAT"/>
    <property type="match status" value="1"/>
</dbReference>
<dbReference type="EMBL" id="JBHSMH010000055">
    <property type="protein sequence ID" value="MFC5470300.1"/>
    <property type="molecule type" value="Genomic_DNA"/>
</dbReference>
<protein>
    <submittedName>
        <fullName evidence="2">GNAT family N-acetyltransferase</fullName>
        <ecNumber evidence="2">2.3.-.-</ecNumber>
    </submittedName>
</protein>
<dbReference type="InterPro" id="IPR016181">
    <property type="entry name" value="Acyl_CoA_acyltransferase"/>
</dbReference>
<dbReference type="Proteomes" id="UP001596105">
    <property type="component" value="Unassembled WGS sequence"/>
</dbReference>
<dbReference type="CDD" id="cd04301">
    <property type="entry name" value="NAT_SF"/>
    <property type="match status" value="1"/>
</dbReference>